<dbReference type="PANTHER" id="PTHR34793:SF1">
    <property type="entry name" value="PROTEIN THYLAKOID FORMATION 1, CHLOROPLASTIC"/>
    <property type="match status" value="1"/>
</dbReference>
<dbReference type="NCBIfam" id="TIGR03060">
    <property type="entry name" value="PS_II_psb29"/>
    <property type="match status" value="1"/>
</dbReference>
<dbReference type="AlphaFoldDB" id="A0A1D1XCS7"/>
<gene>
    <name evidence="3" type="primary">THF1_1</name>
    <name evidence="3" type="ORF">g.88707</name>
</gene>
<proteinExistence type="inferred from homology"/>
<organism evidence="3">
    <name type="scientific">Anthurium amnicola</name>
    <dbReference type="NCBI Taxonomy" id="1678845"/>
    <lineage>
        <taxon>Eukaryota</taxon>
        <taxon>Viridiplantae</taxon>
        <taxon>Streptophyta</taxon>
        <taxon>Embryophyta</taxon>
        <taxon>Tracheophyta</taxon>
        <taxon>Spermatophyta</taxon>
        <taxon>Magnoliopsida</taxon>
        <taxon>Liliopsida</taxon>
        <taxon>Araceae</taxon>
        <taxon>Pothoideae</taxon>
        <taxon>Potheae</taxon>
        <taxon>Anthurium</taxon>
    </lineage>
</organism>
<protein>
    <submittedName>
        <fullName evidence="3">Protein THYLAKOID FORMATION1, chloroplastic</fullName>
    </submittedName>
</protein>
<dbReference type="GO" id="GO:0010027">
    <property type="term" value="P:thylakoid membrane organization"/>
    <property type="evidence" value="ECO:0007669"/>
    <property type="project" value="TreeGrafter"/>
</dbReference>
<sequence length="289" mass="32729">MASISSLPFTAPGQVSDRRAQASPSRPSGFPALSFAGSRLRAPTSSSKMVIRCVAAAANVPPTVSETKLSFLRSYKRPIPSIYNTVLQELLVQQHLMRYKRTYQYDPVFALGFVTVFDQLMEGYPSNDDRETIFRAYIKALKEDPDRYRSDGQKLEEWARLQNANSLVGFPSREGEVEEILKNIAERAERGSFSYSRFFAIGLFRLLELANASEPTILEKLCSALNVSKRSVDRDLDVYRNLLSKLVQAKELLKEYVDREKKKREDRVESQKANEAVSKCLGEFGYATQ</sequence>
<evidence type="ECO:0000256" key="1">
    <source>
        <dbReference type="ARBA" id="ARBA00023054"/>
    </source>
</evidence>
<name>A0A1D1XCS7_9ARAE</name>
<dbReference type="Pfam" id="PF11264">
    <property type="entry name" value="ThylakoidFormat"/>
    <property type="match status" value="1"/>
</dbReference>
<accession>A0A1D1XCS7</accession>
<dbReference type="GO" id="GO:0010207">
    <property type="term" value="P:photosystem II assembly"/>
    <property type="evidence" value="ECO:0007669"/>
    <property type="project" value="InterPro"/>
</dbReference>
<dbReference type="EMBL" id="GDJX01027955">
    <property type="protein sequence ID" value="JAT39981.1"/>
    <property type="molecule type" value="Transcribed_RNA"/>
</dbReference>
<keyword evidence="1" id="KW-0175">Coiled coil</keyword>
<dbReference type="PANTHER" id="PTHR34793">
    <property type="entry name" value="PROTEIN THYLAKOID FORMATION 1, CHLOROPLASTIC"/>
    <property type="match status" value="1"/>
</dbReference>
<dbReference type="GO" id="GO:0045037">
    <property type="term" value="P:protein import into chloroplast stroma"/>
    <property type="evidence" value="ECO:0007669"/>
    <property type="project" value="TreeGrafter"/>
</dbReference>
<reference evidence="3" key="1">
    <citation type="submission" date="2015-07" db="EMBL/GenBank/DDBJ databases">
        <title>Transcriptome Assembly of Anthurium amnicola.</title>
        <authorList>
            <person name="Suzuki J."/>
        </authorList>
    </citation>
    <scope>NUCLEOTIDE SEQUENCE</scope>
</reference>
<dbReference type="InterPro" id="IPR017499">
    <property type="entry name" value="Thf1"/>
</dbReference>
<dbReference type="HAMAP" id="MF_01843">
    <property type="entry name" value="Thf1"/>
    <property type="match status" value="1"/>
</dbReference>
<dbReference type="GO" id="GO:0045038">
    <property type="term" value="P:protein import into chloroplast thylakoid membrane"/>
    <property type="evidence" value="ECO:0007669"/>
    <property type="project" value="TreeGrafter"/>
</dbReference>
<dbReference type="GO" id="GO:0009534">
    <property type="term" value="C:chloroplast thylakoid"/>
    <property type="evidence" value="ECO:0007669"/>
    <property type="project" value="TreeGrafter"/>
</dbReference>
<evidence type="ECO:0000313" key="3">
    <source>
        <dbReference type="EMBL" id="JAT39981.1"/>
    </source>
</evidence>
<evidence type="ECO:0000256" key="2">
    <source>
        <dbReference type="SAM" id="MobiDB-lite"/>
    </source>
</evidence>
<feature type="region of interest" description="Disordered" evidence="2">
    <location>
        <begin position="1"/>
        <end position="30"/>
    </location>
</feature>